<dbReference type="Pfam" id="PF13714">
    <property type="entry name" value="PEP_mutase"/>
    <property type="match status" value="1"/>
</dbReference>
<dbReference type="EMBL" id="QKZI01000001">
    <property type="protein sequence ID" value="PZX08007.1"/>
    <property type="molecule type" value="Genomic_DNA"/>
</dbReference>
<proteinExistence type="predicted"/>
<dbReference type="AlphaFoldDB" id="A0A2W7MLG3"/>
<dbReference type="PANTHER" id="PTHR42905">
    <property type="entry name" value="PHOSPHOENOLPYRUVATE CARBOXYLASE"/>
    <property type="match status" value="1"/>
</dbReference>
<accession>A0A2W7MLG3</accession>
<dbReference type="GO" id="GO:0016833">
    <property type="term" value="F:oxo-acid-lyase activity"/>
    <property type="evidence" value="ECO:0007669"/>
    <property type="project" value="UniProtKB-ARBA"/>
</dbReference>
<dbReference type="InterPro" id="IPR040442">
    <property type="entry name" value="Pyrv_kinase-like_dom_sf"/>
</dbReference>
<keyword evidence="1" id="KW-0456">Lyase</keyword>
<dbReference type="Gene3D" id="3.20.20.60">
    <property type="entry name" value="Phosphoenolpyruvate-binding domains"/>
    <property type="match status" value="1"/>
</dbReference>
<dbReference type="InterPro" id="IPR015813">
    <property type="entry name" value="Pyrv/PenolPyrv_kinase-like_dom"/>
</dbReference>
<dbReference type="Proteomes" id="UP000248646">
    <property type="component" value="Unassembled WGS sequence"/>
</dbReference>
<organism evidence="1 2">
    <name type="scientific">Psychrobacillus insolitus</name>
    <dbReference type="NCBI Taxonomy" id="1461"/>
    <lineage>
        <taxon>Bacteria</taxon>
        <taxon>Bacillati</taxon>
        <taxon>Bacillota</taxon>
        <taxon>Bacilli</taxon>
        <taxon>Bacillales</taxon>
        <taxon>Bacillaceae</taxon>
        <taxon>Psychrobacillus</taxon>
    </lineage>
</organism>
<dbReference type="OrthoDB" id="8629576at2"/>
<dbReference type="RefSeq" id="WP_111438603.1">
    <property type="nucleotide sequence ID" value="NZ_QKZI01000001.1"/>
</dbReference>
<sequence length="305" mass="33555">MSKINVFQELIRQDKPFILPGAYDAMTARLIEEFEFPAIYATGAGISNAQLGWADVGLTTVSEIADIVSRMSDVTTIPIVVDGDTGFGNAINVMRTIKQLERAGASAIQLEDQVSPKKCGHFSGKQVITKEEMVGKIKAALDARTDQNLAIIARTDALAVYGMEEAIDRAHAYKEAGADVLFVEAPTTIDELSLITKEIPNVPHIINLVEGGRTPLVSLEEAEKLGFQIVLCANTILRSAIKGIRDSLTILSKDESQANIKDYICSWEERQELFKLKEINDLEKKYAAENFSGYGRVKNGERSRF</sequence>
<keyword evidence="2" id="KW-1185">Reference proteome</keyword>
<evidence type="ECO:0000313" key="1">
    <source>
        <dbReference type="EMBL" id="PZX08007.1"/>
    </source>
</evidence>
<evidence type="ECO:0000313" key="2">
    <source>
        <dbReference type="Proteomes" id="UP000248646"/>
    </source>
</evidence>
<dbReference type="CDD" id="cd00377">
    <property type="entry name" value="ICL_PEPM"/>
    <property type="match status" value="1"/>
</dbReference>
<comment type="caution">
    <text evidence="1">The sequence shown here is derived from an EMBL/GenBank/DDBJ whole genome shotgun (WGS) entry which is preliminary data.</text>
</comment>
<reference evidence="1 2" key="1">
    <citation type="submission" date="2018-06" db="EMBL/GenBank/DDBJ databases">
        <title>Genomic Encyclopedia of Type Strains, Phase IV (KMG-IV): sequencing the most valuable type-strain genomes for metagenomic binning, comparative biology and taxonomic classification.</title>
        <authorList>
            <person name="Goeker M."/>
        </authorList>
    </citation>
    <scope>NUCLEOTIDE SEQUENCE [LARGE SCALE GENOMIC DNA]</scope>
    <source>
        <strain evidence="1 2">DSM 5</strain>
    </source>
</reference>
<gene>
    <name evidence="1" type="ORF">C7437_1011129</name>
</gene>
<dbReference type="InterPro" id="IPR039556">
    <property type="entry name" value="ICL/PEPM"/>
</dbReference>
<dbReference type="PANTHER" id="PTHR42905:SF5">
    <property type="entry name" value="CARBOXYVINYL-CARBOXYPHOSPHONATE PHOSPHORYLMUTASE, CHLOROPLASTIC"/>
    <property type="match status" value="1"/>
</dbReference>
<dbReference type="SUPFAM" id="SSF51621">
    <property type="entry name" value="Phosphoenolpyruvate/pyruvate domain"/>
    <property type="match status" value="1"/>
</dbReference>
<protein>
    <submittedName>
        <fullName evidence="1">2-methylisocitrate lyase-like PEP mutase family enzyme</fullName>
    </submittedName>
</protein>
<name>A0A2W7MLG3_9BACI</name>